<proteinExistence type="predicted"/>
<dbReference type="AlphaFoldDB" id="A0A844YBZ8"/>
<dbReference type="GO" id="GO:0015562">
    <property type="term" value="F:efflux transmembrane transporter activity"/>
    <property type="evidence" value="ECO:0007669"/>
    <property type="project" value="InterPro"/>
</dbReference>
<dbReference type="Gene3D" id="1.20.1600.10">
    <property type="entry name" value="Outer membrane efflux proteins (OEP)"/>
    <property type="match status" value="1"/>
</dbReference>
<dbReference type="EMBL" id="WTYD01000001">
    <property type="protein sequence ID" value="MXO54472.1"/>
    <property type="molecule type" value="Genomic_DNA"/>
</dbReference>
<dbReference type="OrthoDB" id="7181739at2"/>
<evidence type="ECO:0000313" key="1">
    <source>
        <dbReference type="EMBL" id="MXO54472.1"/>
    </source>
</evidence>
<name>A0A844YBZ8_9SPHN</name>
<comment type="caution">
    <text evidence="1">The sequence shown here is derived from an EMBL/GenBank/DDBJ whole genome shotgun (WGS) entry which is preliminary data.</text>
</comment>
<gene>
    <name evidence="1" type="ORF">GRI47_10720</name>
</gene>
<feature type="non-terminal residue" evidence="1">
    <location>
        <position position="1"/>
    </location>
</feature>
<dbReference type="Proteomes" id="UP000430272">
    <property type="component" value="Unassembled WGS sequence"/>
</dbReference>
<dbReference type="SUPFAM" id="SSF56954">
    <property type="entry name" value="Outer membrane efflux proteins (OEP)"/>
    <property type="match status" value="1"/>
</dbReference>
<sequence>LNRQRFAAGAISKADLNRALREQQQASADLVRAKGALTLAWIALQKSLGLGWQEPVRDQ</sequence>
<keyword evidence="2" id="KW-1185">Reference proteome</keyword>
<reference evidence="1 2" key="1">
    <citation type="submission" date="2019-12" db="EMBL/GenBank/DDBJ databases">
        <title>Genomic-based taxomic classification of the family Erythrobacteraceae.</title>
        <authorList>
            <person name="Xu L."/>
        </authorList>
    </citation>
    <scope>NUCLEOTIDE SEQUENCE [LARGE SCALE GENOMIC DNA]</scope>
    <source>
        <strain evidence="1 2">JCM 17468</strain>
    </source>
</reference>
<organism evidence="1 2">
    <name type="scientific">Qipengyuania pelagi</name>
    <dbReference type="NCBI Taxonomy" id="994320"/>
    <lineage>
        <taxon>Bacteria</taxon>
        <taxon>Pseudomonadati</taxon>
        <taxon>Pseudomonadota</taxon>
        <taxon>Alphaproteobacteria</taxon>
        <taxon>Sphingomonadales</taxon>
        <taxon>Erythrobacteraceae</taxon>
        <taxon>Qipengyuania</taxon>
    </lineage>
</organism>
<accession>A0A844YBZ8</accession>
<evidence type="ECO:0000313" key="2">
    <source>
        <dbReference type="Proteomes" id="UP000430272"/>
    </source>
</evidence>
<protein>
    <submittedName>
        <fullName evidence="1">TolC family protein</fullName>
    </submittedName>
</protein>